<dbReference type="OrthoDB" id="1877533at2759"/>
<dbReference type="PANTHER" id="PTHR46288">
    <property type="entry name" value="PHORBOL-ESTER/DAG-TYPE DOMAIN-CONTAINING PROTEIN"/>
    <property type="match status" value="1"/>
</dbReference>
<dbReference type="STRING" id="35608.A0A2U1Q5R9"/>
<organism evidence="3 4">
    <name type="scientific">Artemisia annua</name>
    <name type="common">Sweet wormwood</name>
    <dbReference type="NCBI Taxonomy" id="35608"/>
    <lineage>
        <taxon>Eukaryota</taxon>
        <taxon>Viridiplantae</taxon>
        <taxon>Streptophyta</taxon>
        <taxon>Embryophyta</taxon>
        <taxon>Tracheophyta</taxon>
        <taxon>Spermatophyta</taxon>
        <taxon>Magnoliopsida</taxon>
        <taxon>eudicotyledons</taxon>
        <taxon>Gunneridae</taxon>
        <taxon>Pentapetalae</taxon>
        <taxon>asterids</taxon>
        <taxon>campanulids</taxon>
        <taxon>Asterales</taxon>
        <taxon>Asteraceae</taxon>
        <taxon>Asteroideae</taxon>
        <taxon>Anthemideae</taxon>
        <taxon>Artemisiinae</taxon>
        <taxon>Artemisia</taxon>
    </lineage>
</organism>
<evidence type="ECO:0000313" key="3">
    <source>
        <dbReference type="EMBL" id="PWA93356.1"/>
    </source>
</evidence>
<dbReference type="SUPFAM" id="SSF57889">
    <property type="entry name" value="Cysteine-rich domain"/>
    <property type="match status" value="1"/>
</dbReference>
<dbReference type="PANTHER" id="PTHR46288:SF80">
    <property type="entry name" value="CYSTEINE_HISTIDINE-RICH C1 DOMAIN FAMILY PROTEIN"/>
    <property type="match status" value="1"/>
</dbReference>
<evidence type="ECO:0000259" key="2">
    <source>
        <dbReference type="Pfam" id="PF03107"/>
    </source>
</evidence>
<sequence>MSFSKDGFAYNCNDCDINIHVGCATLPLYISHGSHAHQLKLEFSPPYGSNAFSCDICGVIGASNCWLYRCVPCGYDAHVSCATSKRQVVAERSRSVVPDQNLYLNQFNNANNQYLQAVMGNVGAASSNMTNQLLQQMIGGGGNPLMQMIGGGGGGDPLLQLMGGGGGGNPLLQMMGGDMGQGLGELDFSSALGGIGDIGGLGGFGF</sequence>
<dbReference type="Proteomes" id="UP000245207">
    <property type="component" value="Unassembled WGS sequence"/>
</dbReference>
<evidence type="ECO:0000256" key="1">
    <source>
        <dbReference type="ARBA" id="ARBA00022737"/>
    </source>
</evidence>
<evidence type="ECO:0000313" key="4">
    <source>
        <dbReference type="Proteomes" id="UP000245207"/>
    </source>
</evidence>
<gene>
    <name evidence="3" type="ORF">CTI12_AA070080</name>
</gene>
<dbReference type="EMBL" id="PKPP01000392">
    <property type="protein sequence ID" value="PWA93356.1"/>
    <property type="molecule type" value="Genomic_DNA"/>
</dbReference>
<accession>A0A2U1Q5R9</accession>
<name>A0A2U1Q5R9_ARTAN</name>
<dbReference type="AlphaFoldDB" id="A0A2U1Q5R9"/>
<feature type="domain" description="DC1" evidence="2">
    <location>
        <begin position="34"/>
        <end position="82"/>
    </location>
</feature>
<dbReference type="Pfam" id="PF03107">
    <property type="entry name" value="C1_2"/>
    <property type="match status" value="1"/>
</dbReference>
<dbReference type="InterPro" id="IPR046349">
    <property type="entry name" value="C1-like_sf"/>
</dbReference>
<keyword evidence="1" id="KW-0677">Repeat</keyword>
<proteinExistence type="predicted"/>
<comment type="caution">
    <text evidence="3">The sequence shown here is derived from an EMBL/GenBank/DDBJ whole genome shotgun (WGS) entry which is preliminary data.</text>
</comment>
<dbReference type="InterPro" id="IPR004146">
    <property type="entry name" value="DC1"/>
</dbReference>
<keyword evidence="4" id="KW-1185">Reference proteome</keyword>
<protein>
    <submittedName>
        <fullName evidence="3">C1-like protein</fullName>
    </submittedName>
</protein>
<reference evidence="3 4" key="1">
    <citation type="journal article" date="2018" name="Mol. Plant">
        <title>The genome of Artemisia annua provides insight into the evolution of Asteraceae family and artemisinin biosynthesis.</title>
        <authorList>
            <person name="Shen Q."/>
            <person name="Zhang L."/>
            <person name="Liao Z."/>
            <person name="Wang S."/>
            <person name="Yan T."/>
            <person name="Shi P."/>
            <person name="Liu M."/>
            <person name="Fu X."/>
            <person name="Pan Q."/>
            <person name="Wang Y."/>
            <person name="Lv Z."/>
            <person name="Lu X."/>
            <person name="Zhang F."/>
            <person name="Jiang W."/>
            <person name="Ma Y."/>
            <person name="Chen M."/>
            <person name="Hao X."/>
            <person name="Li L."/>
            <person name="Tang Y."/>
            <person name="Lv G."/>
            <person name="Zhou Y."/>
            <person name="Sun X."/>
            <person name="Brodelius P.E."/>
            <person name="Rose J.K.C."/>
            <person name="Tang K."/>
        </authorList>
    </citation>
    <scope>NUCLEOTIDE SEQUENCE [LARGE SCALE GENOMIC DNA]</scope>
    <source>
        <strain evidence="4">cv. Huhao1</strain>
        <tissue evidence="3">Leaf</tissue>
    </source>
</reference>